<evidence type="ECO:0000313" key="2">
    <source>
        <dbReference type="Proteomes" id="UP000054874"/>
    </source>
</evidence>
<dbReference type="Proteomes" id="UP000054874">
    <property type="component" value="Unassembled WGS sequence"/>
</dbReference>
<reference evidence="1 2" key="1">
    <citation type="submission" date="2015-11" db="EMBL/GenBank/DDBJ databases">
        <title>Butyribacter intestini gen. nov., sp. nov., a butyric acid-producing bacterium of the family Lachnospiraceae isolated from the human faeces.</title>
        <authorList>
            <person name="Zou Y."/>
            <person name="Xue W."/>
            <person name="Luo G."/>
            <person name="Lv M."/>
        </authorList>
    </citation>
    <scope>NUCLEOTIDE SEQUENCE [LARGE SCALE GENOMIC DNA]</scope>
    <source>
        <strain evidence="1 2">ACET-33324</strain>
    </source>
</reference>
<evidence type="ECO:0000313" key="1">
    <source>
        <dbReference type="EMBL" id="KSV59369.1"/>
    </source>
</evidence>
<dbReference type="OrthoDB" id="6400170at2"/>
<sequence length="73" mass="8895">MHRIFVSRLTNRELFKDFEEREICLLKRFFQHMIQNVKETMPQEAKSMDFHSICKEEDLCGKNDMEGEKAKIW</sequence>
<organism evidence="1 2">
    <name type="scientific">Acetivibrio ethanolgignens</name>
    <dbReference type="NCBI Taxonomy" id="290052"/>
    <lineage>
        <taxon>Bacteria</taxon>
        <taxon>Bacillati</taxon>
        <taxon>Bacillota</taxon>
        <taxon>Clostridia</taxon>
        <taxon>Eubacteriales</taxon>
        <taxon>Oscillospiraceae</taxon>
        <taxon>Acetivibrio</taxon>
    </lineage>
</organism>
<dbReference type="RefSeq" id="WP_058352438.1">
    <property type="nucleotide sequence ID" value="NZ_CABMMD010000147.1"/>
</dbReference>
<gene>
    <name evidence="1" type="ORF">ASU35_09435</name>
</gene>
<accession>A0A0V8QH10</accession>
<dbReference type="AlphaFoldDB" id="A0A0V8QH10"/>
<proteinExistence type="predicted"/>
<protein>
    <submittedName>
        <fullName evidence="1">Uncharacterized protein</fullName>
    </submittedName>
</protein>
<name>A0A0V8QH10_9FIRM</name>
<dbReference type="STRING" id="290052.ASU35_09435"/>
<keyword evidence="2" id="KW-1185">Reference proteome</keyword>
<comment type="caution">
    <text evidence="1">The sequence shown here is derived from an EMBL/GenBank/DDBJ whole genome shotgun (WGS) entry which is preliminary data.</text>
</comment>
<dbReference type="EMBL" id="LNAM01000147">
    <property type="protein sequence ID" value="KSV59369.1"/>
    <property type="molecule type" value="Genomic_DNA"/>
</dbReference>